<accession>A0A0F3NPN8</accession>
<gene>
    <name evidence="1" type="ORF">NLO413_0248</name>
</gene>
<dbReference type="EMBL" id="LANX01000001">
    <property type="protein sequence ID" value="KJV68879.1"/>
    <property type="molecule type" value="Genomic_DNA"/>
</dbReference>
<reference evidence="1 2" key="1">
    <citation type="submission" date="2015-02" db="EMBL/GenBank/DDBJ databases">
        <title>Genome Sequencing of Rickettsiales.</title>
        <authorList>
            <person name="Daugherty S.C."/>
            <person name="Su Q."/>
            <person name="Abolude K."/>
            <person name="Beier-Sexton M."/>
            <person name="Carlyon J.A."/>
            <person name="Carter R."/>
            <person name="Day N.P."/>
            <person name="Dumler S.J."/>
            <person name="Dyachenko V."/>
            <person name="Godinez A."/>
            <person name="Kurtti T.J."/>
            <person name="Lichay M."/>
            <person name="Mullins K.E."/>
            <person name="Ott S."/>
            <person name="Pappas-Brown V."/>
            <person name="Paris D.H."/>
            <person name="Patel P."/>
            <person name="Richards A.L."/>
            <person name="Sadzewicz L."/>
            <person name="Sears K."/>
            <person name="Seidman D."/>
            <person name="Sengamalay N."/>
            <person name="Stenos J."/>
            <person name="Tallon L.J."/>
            <person name="Vincent G."/>
            <person name="Fraser C.M."/>
            <person name="Munderloh U."/>
            <person name="Dunning-Hotopp J.C."/>
        </authorList>
    </citation>
    <scope>NUCLEOTIDE SEQUENCE [LARGE SCALE GENOMIC DNA]</scope>
    <source>
        <strain evidence="1 2">RAC413</strain>
    </source>
</reference>
<evidence type="ECO:0000313" key="2">
    <source>
        <dbReference type="Proteomes" id="UP000033562"/>
    </source>
</evidence>
<comment type="caution">
    <text evidence="1">The sequence shown here is derived from an EMBL/GenBank/DDBJ whole genome shotgun (WGS) entry which is preliminary data.</text>
</comment>
<dbReference type="RefSeq" id="WP_045808715.1">
    <property type="nucleotide sequence ID" value="NZ_LANX01000001.1"/>
</dbReference>
<name>A0A0F3NPN8_9RICK</name>
<dbReference type="Proteomes" id="UP000033562">
    <property type="component" value="Unassembled WGS sequence"/>
</dbReference>
<protein>
    <submittedName>
        <fullName evidence="1">Uncharacterized protein</fullName>
    </submittedName>
</protein>
<keyword evidence="2" id="KW-1185">Reference proteome</keyword>
<proteinExistence type="predicted"/>
<evidence type="ECO:0000313" key="1">
    <source>
        <dbReference type="EMBL" id="KJV68879.1"/>
    </source>
</evidence>
<organism evidence="1 2">
    <name type="scientific">Candidatus Neoehrlichia procyonis str. RAC413</name>
    <dbReference type="NCBI Taxonomy" id="1359163"/>
    <lineage>
        <taxon>Bacteria</taxon>
        <taxon>Pseudomonadati</taxon>
        <taxon>Pseudomonadota</taxon>
        <taxon>Alphaproteobacteria</taxon>
        <taxon>Rickettsiales</taxon>
        <taxon>Anaplasmataceae</taxon>
        <taxon>Candidatus Neoehrlichia</taxon>
    </lineage>
</organism>
<sequence>MQTLCQISYKYVKSLFLYAAYLKSNSNNKYSASELSKVYHTLLPFCRKSDAKYFTDDIAKTLHIMKFSNTIILTTAICLLRSIIRSHAKIFQIEYEIENMFYNKKMNDKNFTNIMLHKCKNDINALAIIISYEINNLAITYDIADKDISLQYNSLLTYAYQQYYKKCFPMITRQAADAACKIINSRLANHKEELNNNPRSRSAKLHSILKTGGGRRHCII</sequence>
<dbReference type="AlphaFoldDB" id="A0A0F3NPN8"/>